<keyword evidence="2" id="KW-1185">Reference proteome</keyword>
<dbReference type="AlphaFoldDB" id="A0A1R2B4A7"/>
<comment type="caution">
    <text evidence="1">The sequence shown here is derived from an EMBL/GenBank/DDBJ whole genome shotgun (WGS) entry which is preliminary data.</text>
</comment>
<organism evidence="1 2">
    <name type="scientific">Stentor coeruleus</name>
    <dbReference type="NCBI Taxonomy" id="5963"/>
    <lineage>
        <taxon>Eukaryota</taxon>
        <taxon>Sar</taxon>
        <taxon>Alveolata</taxon>
        <taxon>Ciliophora</taxon>
        <taxon>Postciliodesmatophora</taxon>
        <taxon>Heterotrichea</taxon>
        <taxon>Heterotrichida</taxon>
        <taxon>Stentoridae</taxon>
        <taxon>Stentor</taxon>
    </lineage>
</organism>
<dbReference type="EMBL" id="MPUH01000971">
    <property type="protein sequence ID" value="OMJ71633.1"/>
    <property type="molecule type" value="Genomic_DNA"/>
</dbReference>
<proteinExistence type="predicted"/>
<sequence>MIKRDFTIQQVLQQTGTMEKALVEKLQTLSHKALGLYKRFINRCNSLFIIFSQFDILSASFSLLHKALTIDLKTFFDPNIMEKAWKGRVLLYINIGYLMTNIGDSASSMKFLYDAESLIMESKNSNTNIMKDLLLSHSIIAAFSAFKARRFESVEKYIEIASLEFNTIIRGERLSKVTKNGCCNLYCLVTLMLEVLKSQNTGLASTTNSRFATKKMRKYGVSALDLLDNYNENPTVENGIALVNSSEFKNILSATVLFPFIVKSTPVIQLCDLKQAQEQSQNFKLTKMFLAQSLGKSYKSVERRDFYSILMTESIQNAYNIN</sequence>
<evidence type="ECO:0000313" key="1">
    <source>
        <dbReference type="EMBL" id="OMJ71633.1"/>
    </source>
</evidence>
<dbReference type="Proteomes" id="UP000187209">
    <property type="component" value="Unassembled WGS sequence"/>
</dbReference>
<dbReference type="PROSITE" id="PS50007">
    <property type="entry name" value="PIPLC_X_DOMAIN"/>
    <property type="match status" value="1"/>
</dbReference>
<gene>
    <name evidence="1" type="ORF">SteCoe_30099</name>
</gene>
<protein>
    <submittedName>
        <fullName evidence="1">Uncharacterized protein</fullName>
    </submittedName>
</protein>
<accession>A0A1R2B4A7</accession>
<evidence type="ECO:0000313" key="2">
    <source>
        <dbReference type="Proteomes" id="UP000187209"/>
    </source>
</evidence>
<name>A0A1R2B4A7_9CILI</name>
<reference evidence="1 2" key="1">
    <citation type="submission" date="2016-11" db="EMBL/GenBank/DDBJ databases">
        <title>The macronuclear genome of Stentor coeruleus: a giant cell with tiny introns.</title>
        <authorList>
            <person name="Slabodnick M."/>
            <person name="Ruby J.G."/>
            <person name="Reiff S.B."/>
            <person name="Swart E.C."/>
            <person name="Gosai S."/>
            <person name="Prabakaran S."/>
            <person name="Witkowska E."/>
            <person name="Larue G.E."/>
            <person name="Fisher S."/>
            <person name="Freeman R.M."/>
            <person name="Gunawardena J."/>
            <person name="Chu W."/>
            <person name="Stover N.A."/>
            <person name="Gregory B.D."/>
            <person name="Nowacki M."/>
            <person name="Derisi J."/>
            <person name="Roy S.W."/>
            <person name="Marshall W.F."/>
            <person name="Sood P."/>
        </authorList>
    </citation>
    <scope>NUCLEOTIDE SEQUENCE [LARGE SCALE GENOMIC DNA]</scope>
    <source>
        <strain evidence="1">WM001</strain>
    </source>
</reference>